<dbReference type="PANTHER" id="PTHR46383">
    <property type="entry name" value="ASPARTATE AMINOTRANSFERASE"/>
    <property type="match status" value="1"/>
</dbReference>
<comment type="cofactor">
    <cofactor evidence="1">
        <name>pyridoxal 5'-phosphate</name>
        <dbReference type="ChEBI" id="CHEBI:597326"/>
    </cofactor>
</comment>
<dbReference type="GO" id="GO:0006520">
    <property type="term" value="P:amino acid metabolic process"/>
    <property type="evidence" value="ECO:0007669"/>
    <property type="project" value="InterPro"/>
</dbReference>
<dbReference type="InterPro" id="IPR015424">
    <property type="entry name" value="PyrdxlP-dep_Trfase"/>
</dbReference>
<dbReference type="PANTHER" id="PTHR46383:SF1">
    <property type="entry name" value="ASPARTATE AMINOTRANSFERASE"/>
    <property type="match status" value="1"/>
</dbReference>
<accession>A0A518DA24</accession>
<evidence type="ECO:0000256" key="1">
    <source>
        <dbReference type="ARBA" id="ARBA00001933"/>
    </source>
</evidence>
<evidence type="ECO:0000256" key="5">
    <source>
        <dbReference type="ARBA" id="ARBA00022898"/>
    </source>
</evidence>
<evidence type="ECO:0000313" key="7">
    <source>
        <dbReference type="EMBL" id="QDU88334.1"/>
    </source>
</evidence>
<dbReference type="GO" id="GO:0008483">
    <property type="term" value="F:transaminase activity"/>
    <property type="evidence" value="ECO:0007669"/>
    <property type="project" value="UniProtKB-KW"/>
</dbReference>
<dbReference type="InterPro" id="IPR050596">
    <property type="entry name" value="AspAT/PAT-like"/>
</dbReference>
<evidence type="ECO:0000259" key="6">
    <source>
        <dbReference type="Pfam" id="PF00155"/>
    </source>
</evidence>
<dbReference type="Pfam" id="PF00155">
    <property type="entry name" value="Aminotran_1_2"/>
    <property type="match status" value="1"/>
</dbReference>
<evidence type="ECO:0000256" key="4">
    <source>
        <dbReference type="ARBA" id="ARBA00022679"/>
    </source>
</evidence>
<proteinExistence type="inferred from homology"/>
<dbReference type="RefSeq" id="WP_145283144.1">
    <property type="nucleotide sequence ID" value="NZ_CP036291.1"/>
</dbReference>
<name>A0A518DA24_9BACT</name>
<dbReference type="Proteomes" id="UP000317429">
    <property type="component" value="Chromosome"/>
</dbReference>
<keyword evidence="8" id="KW-1185">Reference proteome</keyword>
<dbReference type="Gene3D" id="3.40.640.10">
    <property type="entry name" value="Type I PLP-dependent aspartate aminotransferase-like (Major domain)"/>
    <property type="match status" value="1"/>
</dbReference>
<gene>
    <name evidence="7" type="ORF">Pla175_17090</name>
</gene>
<evidence type="ECO:0000256" key="3">
    <source>
        <dbReference type="ARBA" id="ARBA00022576"/>
    </source>
</evidence>
<comment type="similarity">
    <text evidence="2">Belongs to the class-I pyridoxal-phosphate-dependent aminotransferase family.</text>
</comment>
<evidence type="ECO:0000256" key="2">
    <source>
        <dbReference type="ARBA" id="ARBA00007441"/>
    </source>
</evidence>
<dbReference type="SUPFAM" id="SSF53383">
    <property type="entry name" value="PLP-dependent transferases"/>
    <property type="match status" value="1"/>
</dbReference>
<sequence>MHPWIAQRTQYVDSSGIRKVFDLAAKMRNPINLSIGQPDFPVPDAVKEAAIAAIREDRNGYSLTQGMGCLRDKLQAEVDQQLGHADRRVLVTSGTSGALVLAMLALVDPGDEVICLDPYFVMYPALSQMVGGKIVKVDSYPKFRIDIDKLRAAITPRTKLILFNSPSNPTGVVATQAEARAVAELAAERNIALLSDEIYRRFCYDAPLASPAHWNDRTIVTDAFSKAYGITGWRIGFMHGPAELIEKMTMLQQYTFVCAPHPLQYGAAAAMDVDMQEHIDAYRVRRNRLVSGLRDLGYEVNDPGGAFYAFPKVPDGKGTATEFVARCIERELLVIPGGIFSGKDTHFRISYAAPIKTIDRGLEVLGKLR</sequence>
<dbReference type="OrthoDB" id="231967at2"/>
<feature type="domain" description="Aminotransferase class I/classII large" evidence="6">
    <location>
        <begin position="29"/>
        <end position="364"/>
    </location>
</feature>
<dbReference type="KEGG" id="pnd:Pla175_17090"/>
<dbReference type="AlphaFoldDB" id="A0A518DA24"/>
<keyword evidence="5" id="KW-0663">Pyridoxal phosphate</keyword>
<reference evidence="7 8" key="1">
    <citation type="submission" date="2019-02" db="EMBL/GenBank/DDBJ databases">
        <title>Deep-cultivation of Planctomycetes and their phenomic and genomic characterization uncovers novel biology.</title>
        <authorList>
            <person name="Wiegand S."/>
            <person name="Jogler M."/>
            <person name="Boedeker C."/>
            <person name="Pinto D."/>
            <person name="Vollmers J."/>
            <person name="Rivas-Marin E."/>
            <person name="Kohn T."/>
            <person name="Peeters S.H."/>
            <person name="Heuer A."/>
            <person name="Rast P."/>
            <person name="Oberbeckmann S."/>
            <person name="Bunk B."/>
            <person name="Jeske O."/>
            <person name="Meyerdierks A."/>
            <person name="Storesund J.E."/>
            <person name="Kallscheuer N."/>
            <person name="Luecker S."/>
            <person name="Lage O.M."/>
            <person name="Pohl T."/>
            <person name="Merkel B.J."/>
            <person name="Hornburger P."/>
            <person name="Mueller R.-W."/>
            <person name="Bruemmer F."/>
            <person name="Labrenz M."/>
            <person name="Spormann A.M."/>
            <person name="Op den Camp H."/>
            <person name="Overmann J."/>
            <person name="Amann R."/>
            <person name="Jetten M.S.M."/>
            <person name="Mascher T."/>
            <person name="Medema M.H."/>
            <person name="Devos D.P."/>
            <person name="Kaster A.-K."/>
            <person name="Ovreas L."/>
            <person name="Rohde M."/>
            <person name="Galperin M.Y."/>
            <person name="Jogler C."/>
        </authorList>
    </citation>
    <scope>NUCLEOTIDE SEQUENCE [LARGE SCALE GENOMIC DNA]</scope>
    <source>
        <strain evidence="7 8">Pla175</strain>
    </source>
</reference>
<organism evidence="7 8">
    <name type="scientific">Pirellulimonas nuda</name>
    <dbReference type="NCBI Taxonomy" id="2528009"/>
    <lineage>
        <taxon>Bacteria</taxon>
        <taxon>Pseudomonadati</taxon>
        <taxon>Planctomycetota</taxon>
        <taxon>Planctomycetia</taxon>
        <taxon>Pirellulales</taxon>
        <taxon>Lacipirellulaceae</taxon>
        <taxon>Pirellulimonas</taxon>
    </lineage>
</organism>
<dbReference type="EMBL" id="CP036291">
    <property type="protein sequence ID" value="QDU88334.1"/>
    <property type="molecule type" value="Genomic_DNA"/>
</dbReference>
<keyword evidence="3 7" id="KW-0032">Aminotransferase</keyword>
<keyword evidence="4 7" id="KW-0808">Transferase</keyword>
<evidence type="ECO:0000313" key="8">
    <source>
        <dbReference type="Proteomes" id="UP000317429"/>
    </source>
</evidence>
<dbReference type="InterPro" id="IPR015421">
    <property type="entry name" value="PyrdxlP-dep_Trfase_major"/>
</dbReference>
<dbReference type="CDD" id="cd00609">
    <property type="entry name" value="AAT_like"/>
    <property type="match status" value="1"/>
</dbReference>
<dbReference type="GO" id="GO:0030170">
    <property type="term" value="F:pyridoxal phosphate binding"/>
    <property type="evidence" value="ECO:0007669"/>
    <property type="project" value="InterPro"/>
</dbReference>
<dbReference type="EC" id="2.6.1.-" evidence="7"/>
<protein>
    <submittedName>
        <fullName evidence="7">N-acetyl-LL-diaminopimelate aminotransferase</fullName>
        <ecNumber evidence="7">2.6.1.-</ecNumber>
    </submittedName>
</protein>
<dbReference type="InterPro" id="IPR004839">
    <property type="entry name" value="Aminotransferase_I/II_large"/>
</dbReference>